<reference evidence="7" key="1">
    <citation type="journal article" date="2024" name="Toxins">
        <title>Genome Sequence Analysis of Native Xenorhabdus Strains Isolated from Entomopathogenic Nematodes in Argentina.</title>
        <authorList>
            <person name="Palma L."/>
            <person name="Frizzo L."/>
            <person name="Kaiser S."/>
            <person name="Berry C."/>
            <person name="Caballero P."/>
            <person name="Bode H.B."/>
            <person name="Del Valle E.E."/>
        </authorList>
    </citation>
    <scope>NUCLEOTIDE SEQUENCE [LARGE SCALE GENOMIC DNA]</scope>
    <source>
        <strain evidence="7">12</strain>
    </source>
</reference>
<dbReference type="HAMAP" id="MF_01175">
    <property type="entry name" value="tRNA_modifying_YgfZ"/>
    <property type="match status" value="1"/>
</dbReference>
<evidence type="ECO:0000259" key="5">
    <source>
        <dbReference type="Pfam" id="PF21130"/>
    </source>
</evidence>
<dbReference type="InterPro" id="IPR023758">
    <property type="entry name" value="tRNA-modifying_YgfZ"/>
</dbReference>
<dbReference type="Pfam" id="PF21130">
    <property type="entry name" value="YgfZ_barrel"/>
    <property type="match status" value="1"/>
</dbReference>
<dbReference type="NCBIfam" id="TIGR03317">
    <property type="entry name" value="ygfZ_signature"/>
    <property type="match status" value="1"/>
</dbReference>
<keyword evidence="1 4" id="KW-0963">Cytoplasm</keyword>
<keyword evidence="3 4" id="KW-0290">Folate-binding</keyword>
<dbReference type="InterPro" id="IPR045179">
    <property type="entry name" value="YgfZ/GcvT"/>
</dbReference>
<keyword evidence="2 4" id="KW-0819">tRNA processing</keyword>
<evidence type="ECO:0000256" key="4">
    <source>
        <dbReference type="HAMAP-Rule" id="MF_01175"/>
    </source>
</evidence>
<dbReference type="RefSeq" id="WP_319928985.1">
    <property type="nucleotide sequence ID" value="NZ_VCDN01000014.1"/>
</dbReference>
<dbReference type="Gene3D" id="2.40.30.160">
    <property type="match status" value="1"/>
</dbReference>
<dbReference type="SUPFAM" id="SSF101790">
    <property type="entry name" value="Aminomethyltransferase beta-barrel domain"/>
    <property type="match status" value="1"/>
</dbReference>
<evidence type="ECO:0000256" key="1">
    <source>
        <dbReference type="ARBA" id="ARBA00022490"/>
    </source>
</evidence>
<proteinExistence type="inferred from homology"/>
<comment type="subcellular location">
    <subcellularLocation>
        <location evidence="4">Cytoplasm</location>
    </subcellularLocation>
</comment>
<dbReference type="SUPFAM" id="SSF103025">
    <property type="entry name" value="Folate-binding domain"/>
    <property type="match status" value="1"/>
</dbReference>
<comment type="similarity">
    <text evidence="4">Belongs to the tRNA-modifying YgfZ family.</text>
</comment>
<dbReference type="NCBIfam" id="NF007110">
    <property type="entry name" value="PRK09559.1"/>
    <property type="match status" value="1"/>
</dbReference>
<organism evidence="6 7">
    <name type="scientific">Xenorhabdus santafensis</name>
    <dbReference type="NCBI Taxonomy" id="2582833"/>
    <lineage>
        <taxon>Bacteria</taxon>
        <taxon>Pseudomonadati</taxon>
        <taxon>Pseudomonadota</taxon>
        <taxon>Gammaproteobacteria</taxon>
        <taxon>Enterobacterales</taxon>
        <taxon>Morganellaceae</taxon>
        <taxon>Xenorhabdus</taxon>
    </lineage>
</organism>
<sequence length="333" mass="36527">MAYQIPFSAQSPSSSATLSLTLISLDDWGLVTATGADAQKYLQGQITADLDSLNENQHVLTAHCDAKGKMWSNLRLFRRGEGFAYIERRSLLDAQLTELKKYAVFSKVAFAKDEESTLLGVAGAGSREALATCFPTLPDAESPVIQHQNTTLLYFSLPAERFLLVTDEATAGQLAATLVETYQAQLNDSQQWLALEIEAGFPVIDSATSAQLIPQATNLQAIEHSISFKKGCYTGQEMVARAKYRGANKRAMYWLAGSASSLPNAGDDLEWQLGDKWRRTGSVLAAVRLDDGLAWVQVVMNNDMEADSVFRIREDQDSALSIQALPYSLDEEK</sequence>
<dbReference type="Gene3D" id="3.30.70.1630">
    <property type="match status" value="1"/>
</dbReference>
<comment type="function">
    <text evidence="4">Folate-binding protein involved in regulating the level of ATP-DnaA and in the modification of some tRNAs. It is probably a key factor in regulatory networks that act via tRNA modification, such as initiation of chromosomal replication.</text>
</comment>
<evidence type="ECO:0000256" key="3">
    <source>
        <dbReference type="ARBA" id="ARBA00022954"/>
    </source>
</evidence>
<evidence type="ECO:0000313" key="6">
    <source>
        <dbReference type="EMBL" id="MDX7986541.1"/>
    </source>
</evidence>
<dbReference type="Proteomes" id="UP001271890">
    <property type="component" value="Unassembled WGS sequence"/>
</dbReference>
<dbReference type="InterPro" id="IPR017703">
    <property type="entry name" value="YgfZ/GCV_T_CS"/>
</dbReference>
<feature type="domain" description="tRNA-modifying protein YgfZ-like beta-barrel" evidence="5">
    <location>
        <begin position="248"/>
        <end position="315"/>
    </location>
</feature>
<evidence type="ECO:0000313" key="7">
    <source>
        <dbReference type="Proteomes" id="UP001271890"/>
    </source>
</evidence>
<dbReference type="InterPro" id="IPR048451">
    <property type="entry name" value="YgfZ_barrel"/>
</dbReference>
<feature type="binding site" evidence="4">
    <location>
        <position position="192"/>
    </location>
    <ligand>
        <name>folate</name>
        <dbReference type="ChEBI" id="CHEBI:62501"/>
    </ligand>
</feature>
<dbReference type="PANTHER" id="PTHR22602:SF0">
    <property type="entry name" value="TRANSFERASE CAF17, MITOCHONDRIAL-RELATED"/>
    <property type="match status" value="1"/>
</dbReference>
<dbReference type="EMBL" id="VCDN01000014">
    <property type="protein sequence ID" value="MDX7986541.1"/>
    <property type="molecule type" value="Genomic_DNA"/>
</dbReference>
<feature type="binding site" evidence="4">
    <location>
        <position position="28"/>
    </location>
    <ligand>
        <name>folate</name>
        <dbReference type="ChEBI" id="CHEBI:62501"/>
    </ligand>
</feature>
<gene>
    <name evidence="6" type="primary">ygfZ</name>
    <name evidence="6" type="ORF">FE392_04215</name>
</gene>
<evidence type="ECO:0000256" key="2">
    <source>
        <dbReference type="ARBA" id="ARBA00022694"/>
    </source>
</evidence>
<accession>A0ABU4S7Q0</accession>
<dbReference type="InterPro" id="IPR029043">
    <property type="entry name" value="GcvT/YgfZ_C"/>
</dbReference>
<protein>
    <recommendedName>
        <fullName evidence="4">tRNA-modifying protein YgfZ</fullName>
    </recommendedName>
</protein>
<dbReference type="PANTHER" id="PTHR22602">
    <property type="entry name" value="TRANSFERASE CAF17, MITOCHONDRIAL-RELATED"/>
    <property type="match status" value="1"/>
</dbReference>
<dbReference type="Gene3D" id="3.30.70.1400">
    <property type="entry name" value="Aminomethyltransferase beta-barrel domains"/>
    <property type="match status" value="1"/>
</dbReference>
<comment type="caution">
    <text evidence="6">The sequence shown here is derived from an EMBL/GenBank/DDBJ whole genome shotgun (WGS) entry which is preliminary data.</text>
</comment>
<name>A0ABU4S7Q0_9GAMM</name>
<keyword evidence="7" id="KW-1185">Reference proteome</keyword>